<organism evidence="1 2">
    <name type="scientific">Negativicoccus succinicivorans</name>
    <dbReference type="NCBI Taxonomy" id="620903"/>
    <lineage>
        <taxon>Bacteria</taxon>
        <taxon>Bacillati</taxon>
        <taxon>Bacillota</taxon>
        <taxon>Negativicutes</taxon>
        <taxon>Veillonellales</taxon>
        <taxon>Veillonellaceae</taxon>
        <taxon>Negativicoccus</taxon>
    </lineage>
</organism>
<dbReference type="EMBL" id="JACHHI010000005">
    <property type="protein sequence ID" value="MBB6478067.1"/>
    <property type="molecule type" value="Genomic_DNA"/>
</dbReference>
<evidence type="ECO:0000313" key="2">
    <source>
        <dbReference type="Proteomes" id="UP000591941"/>
    </source>
</evidence>
<dbReference type="InterPro" id="IPR010298">
    <property type="entry name" value="YacP-like"/>
</dbReference>
<dbReference type="Proteomes" id="UP000591941">
    <property type="component" value="Unassembled WGS sequence"/>
</dbReference>
<dbReference type="PANTHER" id="PTHR34547:SF1">
    <property type="entry name" value="YACP-LIKE NYN DOMAIN PROTEIN"/>
    <property type="match status" value="1"/>
</dbReference>
<reference evidence="1 2" key="1">
    <citation type="submission" date="2020-08" db="EMBL/GenBank/DDBJ databases">
        <title>Genomic Encyclopedia of Type Strains, Phase IV (KMG-IV): sequencing the most valuable type-strain genomes for metagenomic binning, comparative biology and taxonomic classification.</title>
        <authorList>
            <person name="Goeker M."/>
        </authorList>
    </citation>
    <scope>NUCLEOTIDE SEQUENCE [LARGE SCALE GENOMIC DNA]</scope>
    <source>
        <strain evidence="1 2">DSM 21255</strain>
    </source>
</reference>
<dbReference type="PANTHER" id="PTHR34547">
    <property type="entry name" value="YACP-LIKE NYN DOMAIN PROTEIN"/>
    <property type="match status" value="1"/>
</dbReference>
<evidence type="ECO:0000313" key="1">
    <source>
        <dbReference type="EMBL" id="MBB6478067.1"/>
    </source>
</evidence>
<evidence type="ECO:0008006" key="3">
    <source>
        <dbReference type="Google" id="ProtNLM"/>
    </source>
</evidence>
<dbReference type="CDD" id="cd10912">
    <property type="entry name" value="PIN_YacP-like"/>
    <property type="match status" value="1"/>
</dbReference>
<dbReference type="RefSeq" id="WP_159823223.1">
    <property type="nucleotide sequence ID" value="NZ_CABWNB010000004.1"/>
</dbReference>
<name>A0A841R4H2_9FIRM</name>
<proteinExistence type="predicted"/>
<dbReference type="AlphaFoldDB" id="A0A841R4H2"/>
<dbReference type="OrthoDB" id="9792160at2"/>
<gene>
    <name evidence="1" type="ORF">HNR45_001128</name>
</gene>
<dbReference type="Pfam" id="PF05991">
    <property type="entry name" value="NYN_YacP"/>
    <property type="match status" value="1"/>
</dbReference>
<accession>A0A841R4H2</accession>
<comment type="caution">
    <text evidence="1">The sequence shown here is derived from an EMBL/GenBank/DDBJ whole genome shotgun (WGS) entry which is preliminary data.</text>
</comment>
<protein>
    <recommendedName>
        <fullName evidence="3">NYN domain-containing protein</fullName>
    </recommendedName>
</protein>
<dbReference type="GeneID" id="93486389"/>
<keyword evidence="2" id="KW-1185">Reference proteome</keyword>
<sequence length="176" mass="20497">MTEYNLKPLWLVDGYNVIFADPVYWRFEKDDLEHAREFLADTLLDLAKHTGIEVVLVFDGKKIGHASKIIERAPGFHIVYTTAQTTADSYIEKAAFRQRDNYRYIYVVTSDGPEQSQVSGSGAYRKSVRDLMHDIRADKKAQKEEHSNFTQKQRVALVEQLCPDARDFLERLRRRK</sequence>